<feature type="region of interest" description="Disordered" evidence="3">
    <location>
        <begin position="1"/>
        <end position="24"/>
    </location>
</feature>
<evidence type="ECO:0000256" key="2">
    <source>
        <dbReference type="ARBA" id="ARBA00012180"/>
    </source>
</evidence>
<dbReference type="InterPro" id="IPR026686">
    <property type="entry name" value="UPF0708"/>
</dbReference>
<organism evidence="7 8">
    <name type="scientific">Ranitomeya imitator</name>
    <name type="common">mimic poison frog</name>
    <dbReference type="NCBI Taxonomy" id="111125"/>
    <lineage>
        <taxon>Eukaryota</taxon>
        <taxon>Metazoa</taxon>
        <taxon>Chordata</taxon>
        <taxon>Craniata</taxon>
        <taxon>Vertebrata</taxon>
        <taxon>Euteleostomi</taxon>
        <taxon>Amphibia</taxon>
        <taxon>Batrachia</taxon>
        <taxon>Anura</taxon>
        <taxon>Neobatrachia</taxon>
        <taxon>Hyloidea</taxon>
        <taxon>Dendrobatidae</taxon>
        <taxon>Dendrobatinae</taxon>
        <taxon>Ranitomeya</taxon>
    </lineage>
</organism>
<feature type="compositionally biased region" description="Basic and acidic residues" evidence="3">
    <location>
        <begin position="10"/>
        <end position="22"/>
    </location>
</feature>
<feature type="region of interest" description="Disordered" evidence="3">
    <location>
        <begin position="627"/>
        <end position="683"/>
    </location>
</feature>
<sequence length="1066" mass="118135">MSSSSSEPSGIKDDVPKDKDYRTPGFRGVKTTSLFRAVNPELFIKPVRHSLDYGSDTFFRGTGCSLSHPVFPTLSDRDSSVVSPTSHPLGPAGQDFVPCHPFGEFDNTTSTHWENPGKHFPSRKRLDVLYPFHSDLVSKWSESPKVDPPVSRLSSQTVLSIPDAASLKYPTDRQIEALAKSAFEASGASFCPSFTSSWVAKAVSAWAKTLRRGILASAPAEGLSDLADQISLAGKYRMNASLDAACLARANSNIVAIRRVLWLKVWNTDPASKKSLTGLPFQGSRLFGTQLDQMISDATGGRRFLLSCPPKQPSHLPGLLRVVNSLLASGVVVPVPYRERFSGFYSNLFVVPKKDGSLRPILDLKRLNHHLRIRHFRIESLCSVVVSMEPGEFLCSVDIRDAYLHVPICVQHQRFLRFAIQEHHYQFTALPFGLASAPRVFTKVMAAVMAILRSKGILRLEFLGMEFDTSQAQVFLPKEKFLSLRRGVRALKGLNPLSLCLAMRVLGKMVASMEAVPYAQFHSRPLQLALLTAWDRNPLSLNRPFRLSPRVDTLLVDTVHLHSAREVISPSPLASYHHRRQPPGLGSVFSPPHGCLTAQEACLPINLLEIRAIFLALNPLGVSPLRKTGPHSVGQSQSRGLHKPSGRDSQQTSHDGSGKNSSLGGEPRSLSFSRSHPRGGQLGSRLSKCQGIMAGEWSLLPSIFSQICQRWGVPDIDLMASWSNHKVYQYVSRSRDPMAVGCDALVISWAQFQIPYLFPPLPLIPRVIRKIKSEGVPVLLVALLVVITSIRRVSEPAASSCRSPFLILHKDKVVLRPVPSFLPKVVSAFHINEDIVLPSLCPSPVHPLEKSLHKLNVVRAIFPELLPFVRPILCSSSWKGVEKGLPASKSTIARWICSAVLEAYRVHDKRHPLGVRAHSTQAVGASWAVRHQASASQVCKAVTWSSIHTFVKFYKCQPPSDSSIYPWLPVSPKEGSKKEILRFTTLGIFLSHFPVHCMNKPVMAFGLFSITACVAYIAYLHATEENKREVYEAVDSEGNRYTRRKASKQMKDLIKENKIYSKLLIY</sequence>
<gene>
    <name evidence="7" type="ORF">RIMI_LOCUS19234099</name>
</gene>
<comment type="caution">
    <text evidence="7">The sequence shown here is derived from an EMBL/GenBank/DDBJ whole genome shotgun (WGS) entry which is preliminary data.</text>
</comment>
<dbReference type="PANTHER" id="PTHR33066:SF2">
    <property type="entry name" value="FILAGGRIN-2-LIKE"/>
    <property type="match status" value="1"/>
</dbReference>
<evidence type="ECO:0000259" key="6">
    <source>
        <dbReference type="Pfam" id="PF11560"/>
    </source>
</evidence>
<evidence type="ECO:0000313" key="8">
    <source>
        <dbReference type="Proteomes" id="UP001176940"/>
    </source>
</evidence>
<evidence type="ECO:0000313" key="7">
    <source>
        <dbReference type="EMBL" id="CAJ0964457.1"/>
    </source>
</evidence>
<protein>
    <recommendedName>
        <fullName evidence="2">ribonuclease H</fullName>
        <ecNumber evidence="2">3.1.26.4</ecNumber>
    </recommendedName>
</protein>
<feature type="domain" description="Reverse transcriptase" evidence="5">
    <location>
        <begin position="351"/>
        <end position="455"/>
    </location>
</feature>
<keyword evidence="8" id="KW-1185">Reference proteome</keyword>
<accession>A0ABN9MCS3</accession>
<dbReference type="EMBL" id="CAUEEQ010060854">
    <property type="protein sequence ID" value="CAJ0964457.1"/>
    <property type="molecule type" value="Genomic_DNA"/>
</dbReference>
<dbReference type="InterPro" id="IPR021623">
    <property type="entry name" value="LAP2alpha_C"/>
</dbReference>
<evidence type="ECO:0000256" key="3">
    <source>
        <dbReference type="SAM" id="MobiDB-lite"/>
    </source>
</evidence>
<dbReference type="Pfam" id="PF11560">
    <property type="entry name" value="LAP2alpha"/>
    <property type="match status" value="1"/>
</dbReference>
<keyword evidence="4" id="KW-0472">Membrane</keyword>
<dbReference type="Gene3D" id="3.30.70.270">
    <property type="match status" value="1"/>
</dbReference>
<feature type="domain" description="Lamina-associated polypeptide 2 alpha C-terminal" evidence="6">
    <location>
        <begin position="126"/>
        <end position="296"/>
    </location>
</feature>
<dbReference type="Gene3D" id="3.10.10.10">
    <property type="entry name" value="HIV Type 1 Reverse Transcriptase, subunit A, domain 1"/>
    <property type="match status" value="1"/>
</dbReference>
<proteinExistence type="inferred from homology"/>
<dbReference type="EC" id="3.1.26.4" evidence="2"/>
<dbReference type="PANTHER" id="PTHR33066">
    <property type="entry name" value="INTEGRASE_SAM-LIKE_N DOMAIN-CONTAINING PROTEIN"/>
    <property type="match status" value="1"/>
</dbReference>
<dbReference type="Pfam" id="PF00078">
    <property type="entry name" value="RVT_1"/>
    <property type="match status" value="1"/>
</dbReference>
<feature type="compositionally biased region" description="Polar residues" evidence="3">
    <location>
        <begin position="647"/>
        <end position="663"/>
    </location>
</feature>
<keyword evidence="4" id="KW-0812">Transmembrane</keyword>
<dbReference type="SUPFAM" id="SSF56672">
    <property type="entry name" value="DNA/RNA polymerases"/>
    <property type="match status" value="1"/>
</dbReference>
<name>A0ABN9MCS3_9NEOB</name>
<evidence type="ECO:0000256" key="4">
    <source>
        <dbReference type="SAM" id="Phobius"/>
    </source>
</evidence>
<evidence type="ECO:0000256" key="1">
    <source>
        <dbReference type="ARBA" id="ARBA00010879"/>
    </source>
</evidence>
<dbReference type="Proteomes" id="UP001176940">
    <property type="component" value="Unassembled WGS sequence"/>
</dbReference>
<keyword evidence="4" id="KW-1133">Transmembrane helix</keyword>
<dbReference type="InterPro" id="IPR043502">
    <property type="entry name" value="DNA/RNA_pol_sf"/>
</dbReference>
<dbReference type="InterPro" id="IPR043128">
    <property type="entry name" value="Rev_trsase/Diguanyl_cyclase"/>
</dbReference>
<reference evidence="7" key="1">
    <citation type="submission" date="2023-07" db="EMBL/GenBank/DDBJ databases">
        <authorList>
            <person name="Stuckert A."/>
        </authorList>
    </citation>
    <scope>NUCLEOTIDE SEQUENCE</scope>
</reference>
<dbReference type="Gene3D" id="1.10.287.3160">
    <property type="match status" value="1"/>
</dbReference>
<comment type="similarity">
    <text evidence="1">Belongs to the beta type-B retroviral polymerase family. HERV class-II K(HML-2) pol subfamily.</text>
</comment>
<evidence type="ECO:0000259" key="5">
    <source>
        <dbReference type="Pfam" id="PF00078"/>
    </source>
</evidence>
<dbReference type="Pfam" id="PF14937">
    <property type="entry name" value="DUF4500"/>
    <property type="match status" value="2"/>
</dbReference>
<feature type="transmembrane region" description="Helical" evidence="4">
    <location>
        <begin position="1002"/>
        <end position="1022"/>
    </location>
</feature>
<dbReference type="InterPro" id="IPR000477">
    <property type="entry name" value="RT_dom"/>
</dbReference>